<dbReference type="Gene3D" id="3.30.160.60">
    <property type="entry name" value="Classic Zinc Finger"/>
    <property type="match status" value="1"/>
</dbReference>
<evidence type="ECO:0000256" key="2">
    <source>
        <dbReference type="SAM" id="MobiDB-lite"/>
    </source>
</evidence>
<dbReference type="OrthoDB" id="2687452at2759"/>
<dbReference type="GO" id="GO:0008270">
    <property type="term" value="F:zinc ion binding"/>
    <property type="evidence" value="ECO:0007669"/>
    <property type="project" value="UniProtKB-KW"/>
</dbReference>
<name>A0A3D8QUV1_9HELO</name>
<dbReference type="AlphaFoldDB" id="A0A3D8QUV1"/>
<dbReference type="Proteomes" id="UP000256328">
    <property type="component" value="Unassembled WGS sequence"/>
</dbReference>
<feature type="region of interest" description="Disordered" evidence="2">
    <location>
        <begin position="1"/>
        <end position="40"/>
    </location>
</feature>
<dbReference type="PROSITE" id="PS00028">
    <property type="entry name" value="ZINC_FINGER_C2H2_1"/>
    <property type="match status" value="1"/>
</dbReference>
<keyword evidence="1" id="KW-0862">Zinc</keyword>
<evidence type="ECO:0000259" key="3">
    <source>
        <dbReference type="PROSITE" id="PS50157"/>
    </source>
</evidence>
<dbReference type="PROSITE" id="PS50157">
    <property type="entry name" value="ZINC_FINGER_C2H2_2"/>
    <property type="match status" value="1"/>
</dbReference>
<feature type="compositionally biased region" description="Low complexity" evidence="2">
    <location>
        <begin position="17"/>
        <end position="29"/>
    </location>
</feature>
<protein>
    <recommendedName>
        <fullName evidence="3">C2H2-type domain-containing protein</fullName>
    </recommendedName>
</protein>
<dbReference type="EMBL" id="PDLN01000015">
    <property type="protein sequence ID" value="RDW65440.1"/>
    <property type="molecule type" value="Genomic_DNA"/>
</dbReference>
<keyword evidence="5" id="KW-1185">Reference proteome</keyword>
<feature type="compositionally biased region" description="Pro residues" evidence="2">
    <location>
        <begin position="1"/>
        <end position="10"/>
    </location>
</feature>
<comment type="caution">
    <text evidence="4">The sequence shown here is derived from an EMBL/GenBank/DDBJ whole genome shotgun (WGS) entry which is preliminary data.</text>
</comment>
<accession>A0A3D8QUV1</accession>
<evidence type="ECO:0000313" key="5">
    <source>
        <dbReference type="Proteomes" id="UP000256328"/>
    </source>
</evidence>
<keyword evidence="1" id="KW-0479">Metal-binding</keyword>
<sequence length="274" mass="29550">MPTPQLPTPSPYLEAQSSSLSNAETSSTARPPSPNVEHHGCNPAWPSFDLGEGDCGSAVVMDEHIRLRNLSLSASMPISHGGLHTPNIASATTQAWESGANTWTQSFQSYGHNPSLPGSNGMVDGWPPHSVDRALHSPSNMLYAIDTNHFQPASNLAAMSGLPMPINMGDYLDYDQVAHSVQSGDNDALLAIGSFLPQQPAPVTLPGNASSRNPQCAICGLVFTRSADLGRHNESVHQKKRHDCHYPGCSNRRGKGWSRADKLRTHQKENHGFF</sequence>
<proteinExistence type="predicted"/>
<feature type="domain" description="C2H2-type" evidence="3">
    <location>
        <begin position="214"/>
        <end position="242"/>
    </location>
</feature>
<reference evidence="4 5" key="1">
    <citation type="journal article" date="2018" name="IMA Fungus">
        <title>IMA Genome-F 9: Draft genome sequence of Annulohypoxylon stygium, Aspergillus mulundensis, Berkeleyomyces basicola (syn. Thielaviopsis basicola), Ceratocystis smalleyi, two Cercospora beticola strains, Coleophoma cylindrospora, Fusarium fracticaudum, Phialophora cf. hyalina, and Morchella septimelata.</title>
        <authorList>
            <person name="Wingfield B.D."/>
            <person name="Bills G.F."/>
            <person name="Dong Y."/>
            <person name="Huang W."/>
            <person name="Nel W.J."/>
            <person name="Swalarsk-Parry B.S."/>
            <person name="Vaghefi N."/>
            <person name="Wilken P.M."/>
            <person name="An Z."/>
            <person name="de Beer Z.W."/>
            <person name="De Vos L."/>
            <person name="Chen L."/>
            <person name="Duong T.A."/>
            <person name="Gao Y."/>
            <person name="Hammerbacher A."/>
            <person name="Kikkert J.R."/>
            <person name="Li Y."/>
            <person name="Li H."/>
            <person name="Li K."/>
            <person name="Li Q."/>
            <person name="Liu X."/>
            <person name="Ma X."/>
            <person name="Naidoo K."/>
            <person name="Pethybridge S.J."/>
            <person name="Sun J."/>
            <person name="Steenkamp E.T."/>
            <person name="van der Nest M.A."/>
            <person name="van Wyk S."/>
            <person name="Wingfield M.J."/>
            <person name="Xiong C."/>
            <person name="Yue Q."/>
            <person name="Zhang X."/>
        </authorList>
    </citation>
    <scope>NUCLEOTIDE SEQUENCE [LARGE SCALE GENOMIC DNA]</scope>
    <source>
        <strain evidence="4 5">BP5796</strain>
    </source>
</reference>
<organism evidence="4 5">
    <name type="scientific">Coleophoma crateriformis</name>
    <dbReference type="NCBI Taxonomy" id="565419"/>
    <lineage>
        <taxon>Eukaryota</taxon>
        <taxon>Fungi</taxon>
        <taxon>Dikarya</taxon>
        <taxon>Ascomycota</taxon>
        <taxon>Pezizomycotina</taxon>
        <taxon>Leotiomycetes</taxon>
        <taxon>Helotiales</taxon>
        <taxon>Dermateaceae</taxon>
        <taxon>Coleophoma</taxon>
    </lineage>
</organism>
<dbReference type="InterPro" id="IPR013087">
    <property type="entry name" value="Znf_C2H2_type"/>
</dbReference>
<evidence type="ECO:0000313" key="4">
    <source>
        <dbReference type="EMBL" id="RDW65440.1"/>
    </source>
</evidence>
<keyword evidence="1" id="KW-0863">Zinc-finger</keyword>
<evidence type="ECO:0000256" key="1">
    <source>
        <dbReference type="PROSITE-ProRule" id="PRU00042"/>
    </source>
</evidence>
<gene>
    <name evidence="4" type="ORF">BP5796_10132</name>
</gene>